<dbReference type="RefSeq" id="WP_379479829.1">
    <property type="nucleotide sequence ID" value="NZ_JBHLTL010000001.1"/>
</dbReference>
<sequence length="67" mass="7350">MAQSAAYYLQQADICEEAAAKTVLENQRATLLRSKAAWLALAAREISIQEARAERVAQAAKETDDVQ</sequence>
<dbReference type="Proteomes" id="UP001589943">
    <property type="component" value="Unassembled WGS sequence"/>
</dbReference>
<name>A0ABV6PGX7_9SPHN</name>
<evidence type="ECO:0000313" key="1">
    <source>
        <dbReference type="EMBL" id="MFC0588323.1"/>
    </source>
</evidence>
<protein>
    <recommendedName>
        <fullName evidence="3">TolC family protein</fullName>
    </recommendedName>
</protein>
<dbReference type="EMBL" id="JBHLTL010000001">
    <property type="protein sequence ID" value="MFC0588323.1"/>
    <property type="molecule type" value="Genomic_DNA"/>
</dbReference>
<comment type="caution">
    <text evidence="1">The sequence shown here is derived from an EMBL/GenBank/DDBJ whole genome shotgun (WGS) entry which is preliminary data.</text>
</comment>
<keyword evidence="2" id="KW-1185">Reference proteome</keyword>
<organism evidence="1 2">
    <name type="scientific">Novosphingobium aquiterrae</name>
    <dbReference type="NCBI Taxonomy" id="624388"/>
    <lineage>
        <taxon>Bacteria</taxon>
        <taxon>Pseudomonadati</taxon>
        <taxon>Pseudomonadota</taxon>
        <taxon>Alphaproteobacteria</taxon>
        <taxon>Sphingomonadales</taxon>
        <taxon>Sphingomonadaceae</taxon>
        <taxon>Novosphingobium</taxon>
    </lineage>
</organism>
<evidence type="ECO:0008006" key="3">
    <source>
        <dbReference type="Google" id="ProtNLM"/>
    </source>
</evidence>
<accession>A0ABV6PGX7</accession>
<gene>
    <name evidence="1" type="ORF">ACFFF7_02745</name>
</gene>
<reference evidence="1 2" key="1">
    <citation type="submission" date="2024-09" db="EMBL/GenBank/DDBJ databases">
        <authorList>
            <person name="Sun Q."/>
            <person name="Mori K."/>
        </authorList>
    </citation>
    <scope>NUCLEOTIDE SEQUENCE [LARGE SCALE GENOMIC DNA]</scope>
    <source>
        <strain evidence="1 2">NCAIM B.02537</strain>
    </source>
</reference>
<proteinExistence type="predicted"/>
<evidence type="ECO:0000313" key="2">
    <source>
        <dbReference type="Proteomes" id="UP001589943"/>
    </source>
</evidence>